<dbReference type="EMBL" id="CP013694">
    <property type="protein sequence ID" value="ALU29940.1"/>
    <property type="molecule type" value="Genomic_DNA"/>
</dbReference>
<name>A0A0U2VY73_9CREN</name>
<sequence>MCPSLSTHIPESQGGWSEGSYTQGIWVKWAKTSPVVYRWTSGAGWVLNASTSYEAMRVKAVNHKLMNRPKGTLAIYGGEEVS</sequence>
<dbReference type="AlphaFoldDB" id="A0A0U2VY73"/>
<protein>
    <submittedName>
        <fullName evidence="1">Transposase</fullName>
    </submittedName>
</protein>
<gene>
    <name evidence="1" type="ORF">ATY89_08315</name>
</gene>
<reference evidence="1 2" key="1">
    <citation type="submission" date="2015-12" db="EMBL/GenBank/DDBJ databases">
        <title>A stable core within a dynamic pangenome in Sulfolobus acidocaldarius.</title>
        <authorList>
            <person name="Anderson R."/>
            <person name="Kouris A."/>
            <person name="Seward C."/>
            <person name="Campbell K."/>
            <person name="Whitaker R."/>
        </authorList>
    </citation>
    <scope>NUCLEOTIDE SEQUENCE [LARGE SCALE GENOMIC DNA]</scope>
    <source>
        <strain evidence="1 2">GG12-C01-09</strain>
    </source>
</reference>
<proteinExistence type="predicted"/>
<accession>A0A0U2VY73</accession>
<dbReference type="Proteomes" id="UP000065473">
    <property type="component" value="Chromosome"/>
</dbReference>
<evidence type="ECO:0000313" key="2">
    <source>
        <dbReference type="Proteomes" id="UP000065473"/>
    </source>
</evidence>
<evidence type="ECO:0000313" key="1">
    <source>
        <dbReference type="EMBL" id="ALU29940.1"/>
    </source>
</evidence>
<organism evidence="1 2">
    <name type="scientific">Sulfolobus acidocaldarius</name>
    <dbReference type="NCBI Taxonomy" id="2285"/>
    <lineage>
        <taxon>Archaea</taxon>
        <taxon>Thermoproteota</taxon>
        <taxon>Thermoprotei</taxon>
        <taxon>Sulfolobales</taxon>
        <taxon>Sulfolobaceae</taxon>
        <taxon>Sulfolobus</taxon>
    </lineage>
</organism>